<evidence type="ECO:0000313" key="9">
    <source>
        <dbReference type="EMBL" id="RHW46860.1"/>
    </source>
</evidence>
<keyword evidence="6" id="KW-0132">Cell division</keyword>
<dbReference type="EMBL" id="QOCS01000009">
    <property type="protein sequence ID" value="RHW46860.1"/>
    <property type="molecule type" value="Genomic_DNA"/>
</dbReference>
<dbReference type="Pfam" id="PF06160">
    <property type="entry name" value="EzrA"/>
    <property type="match status" value="1"/>
</dbReference>
<dbReference type="AlphaFoldDB" id="A0A417Z893"/>
<comment type="subcellular location">
    <subcellularLocation>
        <location evidence="1">Cell membrane</location>
        <topology evidence="1">Single-pass membrane protein</topology>
    </subcellularLocation>
</comment>
<dbReference type="GO" id="GO:0000917">
    <property type="term" value="P:division septum assembly"/>
    <property type="evidence" value="ECO:0007669"/>
    <property type="project" value="UniProtKB-KW"/>
</dbReference>
<keyword evidence="4 7" id="KW-0175">Coiled coil</keyword>
<dbReference type="GO" id="GO:0005940">
    <property type="term" value="C:septin ring"/>
    <property type="evidence" value="ECO:0007669"/>
    <property type="project" value="InterPro"/>
</dbReference>
<keyword evidence="6" id="KW-0131">Cell cycle</keyword>
<organism evidence="9 10">
    <name type="scientific">Bombilactobacillus bombi</name>
    <dbReference type="NCBI Taxonomy" id="1303590"/>
    <lineage>
        <taxon>Bacteria</taxon>
        <taxon>Bacillati</taxon>
        <taxon>Bacillota</taxon>
        <taxon>Bacilli</taxon>
        <taxon>Lactobacillales</taxon>
        <taxon>Lactobacillaceae</taxon>
        <taxon>Bombilactobacillus</taxon>
    </lineage>
</organism>
<proteinExistence type="predicted"/>
<evidence type="ECO:0008006" key="11">
    <source>
        <dbReference type="Google" id="ProtNLM"/>
    </source>
</evidence>
<protein>
    <recommendedName>
        <fullName evidence="11">Septation ring formation regulator EzrA</fullName>
    </recommendedName>
</protein>
<accession>A0A417Z893</accession>
<comment type="caution">
    <text evidence="9">The sequence shown here is derived from an EMBL/GenBank/DDBJ whole genome shotgun (WGS) entry which is preliminary data.</text>
</comment>
<evidence type="ECO:0000256" key="8">
    <source>
        <dbReference type="SAM" id="Phobius"/>
    </source>
</evidence>
<feature type="coiled-coil region" evidence="7">
    <location>
        <begin position="110"/>
        <end position="158"/>
    </location>
</feature>
<evidence type="ECO:0000256" key="3">
    <source>
        <dbReference type="ARBA" id="ARBA00022989"/>
    </source>
</evidence>
<dbReference type="GO" id="GO:0000921">
    <property type="term" value="P:septin ring assembly"/>
    <property type="evidence" value="ECO:0007669"/>
    <property type="project" value="InterPro"/>
</dbReference>
<keyword evidence="3 8" id="KW-1133">Transmembrane helix</keyword>
<sequence>MLVVIIIVSILIVLVILAIVVGLFYFRKQNNDLIDQITARLDQFRQNNVDEMIDQISDTKLSGETLADFTQDKEKYVAITKEQLPKMESQLIDYSEKNLNFQVGSAHHALKQLAQQSLNQQEVLEHLRNTFSNLFDHIQKNQTALEHIEAKSQKLQNKLQTNMVHYQEAYAPLQNQLDEITKRLPTIKELVVTGDALKAHKLLEETQVQLSKFQTESEQVLQRSTGLETDFKAELKELVSAEQKLNVAGINMEDPQIDVELTEIKQQIKQLKDLLALLQINQFDQLKMTINERIDYLYERIAQEWRAQKKVQNAQLVLADFIQHAQRQNRLLLQNINRLGQHYIIKQEDQDVAISCQQKIQQISQNYQNLVKSIKQRQAIYSKVWQEFQQASQQLTEIEHQQQKIAASFDGLRQGENVGQDNLQQISQQLRQLKHQIEVMRLPGLPSKYQDNYQMVHDEVDKLAELLADKPVNVEEVTKQMFVTQEDLNNLKQQTKKLWDDVQIASRLLQYSNRYVEEYPAVKQAANKSQNLYDQKFNYQQAREVISQALEQVEPGAVKRISELYYAESESQK</sequence>
<evidence type="ECO:0000256" key="2">
    <source>
        <dbReference type="ARBA" id="ARBA00022692"/>
    </source>
</evidence>
<dbReference type="InterPro" id="IPR010379">
    <property type="entry name" value="EzrA"/>
</dbReference>
<evidence type="ECO:0000256" key="4">
    <source>
        <dbReference type="ARBA" id="ARBA00023054"/>
    </source>
</evidence>
<dbReference type="GO" id="GO:0005886">
    <property type="term" value="C:plasma membrane"/>
    <property type="evidence" value="ECO:0007669"/>
    <property type="project" value="UniProtKB-SubCell"/>
</dbReference>
<gene>
    <name evidence="9" type="ORF">DS832_05060</name>
</gene>
<evidence type="ECO:0000256" key="7">
    <source>
        <dbReference type="SAM" id="Coils"/>
    </source>
</evidence>
<keyword evidence="2 8" id="KW-0812">Transmembrane</keyword>
<name>A0A417Z893_9LACO</name>
<evidence type="ECO:0000313" key="10">
    <source>
        <dbReference type="Proteomes" id="UP000284822"/>
    </source>
</evidence>
<dbReference type="Proteomes" id="UP000284822">
    <property type="component" value="Unassembled WGS sequence"/>
</dbReference>
<feature type="transmembrane region" description="Helical" evidence="8">
    <location>
        <begin position="6"/>
        <end position="26"/>
    </location>
</feature>
<keyword evidence="6" id="KW-0717">Septation</keyword>
<evidence type="ECO:0000256" key="1">
    <source>
        <dbReference type="ARBA" id="ARBA00004162"/>
    </source>
</evidence>
<evidence type="ECO:0000256" key="6">
    <source>
        <dbReference type="ARBA" id="ARBA00023210"/>
    </source>
</evidence>
<reference evidence="9 10" key="1">
    <citation type="submission" date="2018-07" db="EMBL/GenBank/DDBJ databases">
        <title>Genome sequences of six Lactobacillus spp. isolated from bumble bee guts.</title>
        <authorList>
            <person name="Motta E.V.S."/>
            <person name="Moran N.A."/>
        </authorList>
    </citation>
    <scope>NUCLEOTIDE SEQUENCE [LARGE SCALE GENOMIC DNA]</scope>
    <source>
        <strain evidence="9 10">LV-8.1</strain>
    </source>
</reference>
<keyword evidence="5 8" id="KW-0472">Membrane</keyword>
<evidence type="ECO:0000256" key="5">
    <source>
        <dbReference type="ARBA" id="ARBA00023136"/>
    </source>
</evidence>